<proteinExistence type="predicted"/>
<protein>
    <submittedName>
        <fullName evidence="2">Uncharacterized protein</fullName>
    </submittedName>
</protein>
<organism evidence="2 3">
    <name type="scientific">Polyplax serrata</name>
    <name type="common">Common mouse louse</name>
    <dbReference type="NCBI Taxonomy" id="468196"/>
    <lineage>
        <taxon>Eukaryota</taxon>
        <taxon>Metazoa</taxon>
        <taxon>Ecdysozoa</taxon>
        <taxon>Arthropoda</taxon>
        <taxon>Hexapoda</taxon>
        <taxon>Insecta</taxon>
        <taxon>Pterygota</taxon>
        <taxon>Neoptera</taxon>
        <taxon>Paraneoptera</taxon>
        <taxon>Psocodea</taxon>
        <taxon>Troctomorpha</taxon>
        <taxon>Phthiraptera</taxon>
        <taxon>Anoplura</taxon>
        <taxon>Polyplacidae</taxon>
        <taxon>Polyplax</taxon>
    </lineage>
</organism>
<name>A0ABR1BDX9_POLSC</name>
<evidence type="ECO:0000256" key="1">
    <source>
        <dbReference type="SAM" id="MobiDB-lite"/>
    </source>
</evidence>
<reference evidence="2 3" key="1">
    <citation type="submission" date="2023-09" db="EMBL/GenBank/DDBJ databases">
        <title>Genomes of two closely related lineages of the louse Polyplax serrata with different host specificities.</title>
        <authorList>
            <person name="Martinu J."/>
            <person name="Tarabai H."/>
            <person name="Stefka J."/>
            <person name="Hypsa V."/>
        </authorList>
    </citation>
    <scope>NUCLEOTIDE SEQUENCE [LARGE SCALE GENOMIC DNA]</scope>
    <source>
        <strain evidence="2">98ZLc_SE</strain>
    </source>
</reference>
<gene>
    <name evidence="2" type="ORF">RUM44_011963</name>
</gene>
<evidence type="ECO:0000313" key="2">
    <source>
        <dbReference type="EMBL" id="KAK6640277.1"/>
    </source>
</evidence>
<sequence>MSNGVQTGIRQNLIVNELVRKNNLVRKLVPFLLGNGSIKGKGAEMLSSLPTLNTLADLISPKSQASDQLNNNVNGKGGLVHNNNLVHGVHPYTKPSPPRRSPVPAVGPMGSGSSPKQQQHQSDQRNETPSNGLGGLYDRGEVQFSATGLSRGVQNRSLIATEANCICIRSDTRDEGVFSGVANWDEIAQGWHMNKDHRS</sequence>
<keyword evidence="3" id="KW-1185">Reference proteome</keyword>
<accession>A0ABR1BDX9</accession>
<feature type="compositionally biased region" description="Polar residues" evidence="1">
    <location>
        <begin position="111"/>
        <end position="131"/>
    </location>
</feature>
<dbReference type="Proteomes" id="UP001359485">
    <property type="component" value="Unassembled WGS sequence"/>
</dbReference>
<comment type="caution">
    <text evidence="2">The sequence shown here is derived from an EMBL/GenBank/DDBJ whole genome shotgun (WGS) entry which is preliminary data.</text>
</comment>
<evidence type="ECO:0000313" key="3">
    <source>
        <dbReference type="Proteomes" id="UP001359485"/>
    </source>
</evidence>
<feature type="region of interest" description="Disordered" evidence="1">
    <location>
        <begin position="83"/>
        <end position="138"/>
    </location>
</feature>
<dbReference type="EMBL" id="JAWJWF010000001">
    <property type="protein sequence ID" value="KAK6640277.1"/>
    <property type="molecule type" value="Genomic_DNA"/>
</dbReference>